<protein>
    <submittedName>
        <fullName evidence="1">Uncharacterized protein</fullName>
    </submittedName>
</protein>
<gene>
    <name evidence="1" type="ORF">METZ01_LOCUS509370</name>
</gene>
<organism evidence="1">
    <name type="scientific">marine metagenome</name>
    <dbReference type="NCBI Taxonomy" id="408172"/>
    <lineage>
        <taxon>unclassified sequences</taxon>
        <taxon>metagenomes</taxon>
        <taxon>ecological metagenomes</taxon>
    </lineage>
</organism>
<accession>A0A383EI51</accession>
<name>A0A383EI51_9ZZZZ</name>
<sequence>MSAPFQEPVEKKLLEPRRPVFQFHL</sequence>
<evidence type="ECO:0000313" key="1">
    <source>
        <dbReference type="EMBL" id="SVE56516.1"/>
    </source>
</evidence>
<reference evidence="1" key="1">
    <citation type="submission" date="2018-05" db="EMBL/GenBank/DDBJ databases">
        <authorList>
            <person name="Lanie J.A."/>
            <person name="Ng W.-L."/>
            <person name="Kazmierczak K.M."/>
            <person name="Andrzejewski T.M."/>
            <person name="Davidsen T.M."/>
            <person name="Wayne K.J."/>
            <person name="Tettelin H."/>
            <person name="Glass J.I."/>
            <person name="Rusch D."/>
            <person name="Podicherti R."/>
            <person name="Tsui H.-C.T."/>
            <person name="Winkler M.E."/>
        </authorList>
    </citation>
    <scope>NUCLEOTIDE SEQUENCE</scope>
</reference>
<dbReference type="EMBL" id="UINC01226151">
    <property type="protein sequence ID" value="SVE56516.1"/>
    <property type="molecule type" value="Genomic_DNA"/>
</dbReference>
<dbReference type="AlphaFoldDB" id="A0A383EI51"/>
<feature type="non-terminal residue" evidence="1">
    <location>
        <position position="25"/>
    </location>
</feature>
<proteinExistence type="predicted"/>